<dbReference type="GO" id="GO:0042391">
    <property type="term" value="P:regulation of membrane potential"/>
    <property type="evidence" value="ECO:0007669"/>
    <property type="project" value="TreeGrafter"/>
</dbReference>
<dbReference type="Pfam" id="PF07885">
    <property type="entry name" value="Ion_trans_2"/>
    <property type="match status" value="1"/>
</dbReference>
<dbReference type="AlphaFoldDB" id="A0A7R8VI48"/>
<dbReference type="SUPFAM" id="SSF81324">
    <property type="entry name" value="Voltage-gated potassium channels"/>
    <property type="match status" value="1"/>
</dbReference>
<dbReference type="PANTHER" id="PTHR10217:SF637">
    <property type="entry name" value="EAG-LIKE K[+] CHANNEL, ISOFORM A"/>
    <property type="match status" value="1"/>
</dbReference>
<feature type="domain" description="Potassium channel" evidence="1">
    <location>
        <begin position="32"/>
        <end position="80"/>
    </location>
</feature>
<dbReference type="PRINTS" id="PR01463">
    <property type="entry name" value="EAGCHANLFMLY"/>
</dbReference>
<evidence type="ECO:0000259" key="1">
    <source>
        <dbReference type="Pfam" id="PF07885"/>
    </source>
</evidence>
<name>A0A7R8VI48_TIMDO</name>
<evidence type="ECO:0000313" key="2">
    <source>
        <dbReference type="EMBL" id="CAD7197036.1"/>
    </source>
</evidence>
<dbReference type="InterPro" id="IPR013099">
    <property type="entry name" value="K_chnl_dom"/>
</dbReference>
<dbReference type="InterPro" id="IPR050818">
    <property type="entry name" value="KCNH_animal-type"/>
</dbReference>
<dbReference type="PANTHER" id="PTHR10217">
    <property type="entry name" value="VOLTAGE AND LIGAND GATED POTASSIUM CHANNEL"/>
    <property type="match status" value="1"/>
</dbReference>
<dbReference type="InterPro" id="IPR003938">
    <property type="entry name" value="K_chnl_volt-dep_EAG/ELK/ERG"/>
</dbReference>
<dbReference type="EMBL" id="OA565458">
    <property type="protein sequence ID" value="CAD7197036.1"/>
    <property type="molecule type" value="Genomic_DNA"/>
</dbReference>
<dbReference type="Gene3D" id="1.10.287.70">
    <property type="match status" value="1"/>
</dbReference>
<dbReference type="GO" id="GO:0005249">
    <property type="term" value="F:voltage-gated potassium channel activity"/>
    <property type="evidence" value="ECO:0007669"/>
    <property type="project" value="InterPro"/>
</dbReference>
<protein>
    <recommendedName>
        <fullName evidence="1">Potassium channel domain-containing protein</fullName>
    </recommendedName>
</protein>
<accession>A0A7R8VI48</accession>
<gene>
    <name evidence="2" type="ORF">TDIB3V08_LOCUS3359</name>
</gene>
<reference evidence="2" key="1">
    <citation type="submission" date="2020-11" db="EMBL/GenBank/DDBJ databases">
        <authorList>
            <person name="Tran Van P."/>
        </authorList>
    </citation>
    <scope>NUCLEOTIDE SEQUENCE</scope>
</reference>
<proteinExistence type="predicted"/>
<sequence length="113" mass="12137">MHIVLPTPSGNERCVFPGWIHTMADRLKVPVENVSHSESYLTALYFTCSSLTSVGFGNVSANTNYEKIFSICTMLIGAAVDPTANTSWSSYSSLRDGAEVPPSTLGCSKLGIM</sequence>
<dbReference type="GO" id="GO:0005886">
    <property type="term" value="C:plasma membrane"/>
    <property type="evidence" value="ECO:0007669"/>
    <property type="project" value="TreeGrafter"/>
</dbReference>
<organism evidence="2">
    <name type="scientific">Timema douglasi</name>
    <name type="common">Walking stick</name>
    <dbReference type="NCBI Taxonomy" id="61478"/>
    <lineage>
        <taxon>Eukaryota</taxon>
        <taxon>Metazoa</taxon>
        <taxon>Ecdysozoa</taxon>
        <taxon>Arthropoda</taxon>
        <taxon>Hexapoda</taxon>
        <taxon>Insecta</taxon>
        <taxon>Pterygota</taxon>
        <taxon>Neoptera</taxon>
        <taxon>Polyneoptera</taxon>
        <taxon>Phasmatodea</taxon>
        <taxon>Timematodea</taxon>
        <taxon>Timematoidea</taxon>
        <taxon>Timematidae</taxon>
        <taxon>Timema</taxon>
    </lineage>
</organism>